<dbReference type="GeneID" id="54466782"/>
<feature type="region of interest" description="Disordered" evidence="1">
    <location>
        <begin position="470"/>
        <end position="556"/>
    </location>
</feature>
<dbReference type="InterPro" id="IPR001849">
    <property type="entry name" value="PH_domain"/>
</dbReference>
<proteinExistence type="predicted"/>
<feature type="compositionally biased region" description="Polar residues" evidence="1">
    <location>
        <begin position="1071"/>
        <end position="1102"/>
    </location>
</feature>
<evidence type="ECO:0000313" key="3">
    <source>
        <dbReference type="EMBL" id="KAF2806085.1"/>
    </source>
</evidence>
<dbReference type="InterPro" id="IPR011993">
    <property type="entry name" value="PH-like_dom_sf"/>
</dbReference>
<feature type="compositionally biased region" description="Polar residues" evidence="1">
    <location>
        <begin position="27"/>
        <end position="70"/>
    </location>
</feature>
<dbReference type="EMBL" id="MU003708">
    <property type="protein sequence ID" value="KAF2806085.1"/>
    <property type="molecule type" value="Genomic_DNA"/>
</dbReference>
<feature type="region of interest" description="Disordered" evidence="1">
    <location>
        <begin position="573"/>
        <end position="845"/>
    </location>
</feature>
<feature type="region of interest" description="Disordered" evidence="1">
    <location>
        <begin position="1256"/>
        <end position="1319"/>
    </location>
</feature>
<dbReference type="RefSeq" id="XP_033573049.1">
    <property type="nucleotide sequence ID" value="XM_033725889.1"/>
</dbReference>
<dbReference type="PROSITE" id="PS50003">
    <property type="entry name" value="PH_DOMAIN"/>
    <property type="match status" value="1"/>
</dbReference>
<evidence type="ECO:0000256" key="1">
    <source>
        <dbReference type="SAM" id="MobiDB-lite"/>
    </source>
</evidence>
<feature type="compositionally biased region" description="Polar residues" evidence="1">
    <location>
        <begin position="1281"/>
        <end position="1292"/>
    </location>
</feature>
<feature type="domain" description="PH" evidence="2">
    <location>
        <begin position="118"/>
        <end position="234"/>
    </location>
</feature>
<feature type="compositionally biased region" description="Polar residues" evidence="1">
    <location>
        <begin position="821"/>
        <end position="841"/>
    </location>
</feature>
<dbReference type="Gene3D" id="2.30.29.30">
    <property type="entry name" value="Pleckstrin-homology domain (PH domain)/Phosphotyrosine-binding domain (PTB)"/>
    <property type="match status" value="1"/>
</dbReference>
<feature type="compositionally biased region" description="Low complexity" evidence="1">
    <location>
        <begin position="688"/>
        <end position="698"/>
    </location>
</feature>
<organism evidence="3">
    <name type="scientific">Mytilinidion resinicola</name>
    <dbReference type="NCBI Taxonomy" id="574789"/>
    <lineage>
        <taxon>Eukaryota</taxon>
        <taxon>Fungi</taxon>
        <taxon>Dikarya</taxon>
        <taxon>Ascomycota</taxon>
        <taxon>Pezizomycotina</taxon>
        <taxon>Dothideomycetes</taxon>
        <taxon>Pleosporomycetidae</taxon>
        <taxon>Mytilinidiales</taxon>
        <taxon>Mytilinidiaceae</taxon>
        <taxon>Mytilinidion</taxon>
    </lineage>
</organism>
<feature type="compositionally biased region" description="Low complexity" evidence="1">
    <location>
        <begin position="1113"/>
        <end position="1124"/>
    </location>
</feature>
<dbReference type="InterPro" id="IPR058155">
    <property type="entry name" value="Skg3/CAF120-like_PH"/>
</dbReference>
<evidence type="ECO:0000313" key="4">
    <source>
        <dbReference type="Proteomes" id="UP000504636"/>
    </source>
</evidence>
<feature type="region of interest" description="Disordered" evidence="1">
    <location>
        <begin position="1"/>
        <end position="85"/>
    </location>
</feature>
<reference evidence="5" key="3">
    <citation type="submission" date="2025-04" db="UniProtKB">
        <authorList>
            <consortium name="RefSeq"/>
        </authorList>
    </citation>
    <scope>IDENTIFICATION</scope>
    <source>
        <strain evidence="5">CBS 304.34</strain>
    </source>
</reference>
<accession>A0A6A6YDB5</accession>
<feature type="compositionally biased region" description="Low complexity" evidence="1">
    <location>
        <begin position="1298"/>
        <end position="1309"/>
    </location>
</feature>
<protein>
    <recommendedName>
        <fullName evidence="2">PH domain-containing protein</fullName>
    </recommendedName>
</protein>
<reference evidence="5" key="2">
    <citation type="submission" date="2020-04" db="EMBL/GenBank/DDBJ databases">
        <authorList>
            <consortium name="NCBI Genome Project"/>
        </authorList>
    </citation>
    <scope>NUCLEOTIDE SEQUENCE</scope>
    <source>
        <strain evidence="5">CBS 304.34</strain>
    </source>
</reference>
<feature type="compositionally biased region" description="Basic and acidic residues" evidence="1">
    <location>
        <begin position="976"/>
        <end position="995"/>
    </location>
</feature>
<evidence type="ECO:0000259" key="2">
    <source>
        <dbReference type="PROSITE" id="PS50003"/>
    </source>
</evidence>
<dbReference type="Pfam" id="PF25381">
    <property type="entry name" value="PH_26"/>
    <property type="match status" value="1"/>
</dbReference>
<feature type="compositionally biased region" description="Low complexity" evidence="1">
    <location>
        <begin position="868"/>
        <end position="891"/>
    </location>
</feature>
<dbReference type="OrthoDB" id="5563754at2759"/>
<dbReference type="SMART" id="SM00233">
    <property type="entry name" value="PH"/>
    <property type="match status" value="1"/>
</dbReference>
<feature type="compositionally biased region" description="Basic and acidic residues" evidence="1">
    <location>
        <begin position="703"/>
        <end position="727"/>
    </location>
</feature>
<feature type="compositionally biased region" description="Polar residues" evidence="1">
    <location>
        <begin position="512"/>
        <end position="521"/>
    </location>
</feature>
<gene>
    <name evidence="3 5" type="ORF">BDZ99DRAFT_524311</name>
</gene>
<name>A0A6A6YDB5_9PEZI</name>
<reference evidence="3 5" key="1">
    <citation type="journal article" date="2020" name="Stud. Mycol.">
        <title>101 Dothideomycetes genomes: a test case for predicting lifestyles and emergence of pathogens.</title>
        <authorList>
            <person name="Haridas S."/>
            <person name="Albert R."/>
            <person name="Binder M."/>
            <person name="Bloem J."/>
            <person name="Labutti K."/>
            <person name="Salamov A."/>
            <person name="Andreopoulos B."/>
            <person name="Baker S."/>
            <person name="Barry K."/>
            <person name="Bills G."/>
            <person name="Bluhm B."/>
            <person name="Cannon C."/>
            <person name="Castanera R."/>
            <person name="Culley D."/>
            <person name="Daum C."/>
            <person name="Ezra D."/>
            <person name="Gonzalez J."/>
            <person name="Henrissat B."/>
            <person name="Kuo A."/>
            <person name="Liang C."/>
            <person name="Lipzen A."/>
            <person name="Lutzoni F."/>
            <person name="Magnuson J."/>
            <person name="Mondo S."/>
            <person name="Nolan M."/>
            <person name="Ohm R."/>
            <person name="Pangilinan J."/>
            <person name="Park H.-J."/>
            <person name="Ramirez L."/>
            <person name="Alfaro M."/>
            <person name="Sun H."/>
            <person name="Tritt A."/>
            <person name="Yoshinaga Y."/>
            <person name="Zwiers L.-H."/>
            <person name="Turgeon B."/>
            <person name="Goodwin S."/>
            <person name="Spatafora J."/>
            <person name="Crous P."/>
            <person name="Grigoriev I."/>
        </authorList>
    </citation>
    <scope>NUCLEOTIDE SEQUENCE</scope>
    <source>
        <strain evidence="3 5">CBS 304.34</strain>
    </source>
</reference>
<keyword evidence="4" id="KW-1185">Reference proteome</keyword>
<feature type="compositionally biased region" description="Basic and acidic residues" evidence="1">
    <location>
        <begin position="609"/>
        <end position="621"/>
    </location>
</feature>
<feature type="compositionally biased region" description="Basic and acidic residues" evidence="1">
    <location>
        <begin position="919"/>
        <end position="934"/>
    </location>
</feature>
<evidence type="ECO:0000313" key="5">
    <source>
        <dbReference type="RefSeq" id="XP_033573049.1"/>
    </source>
</evidence>
<feature type="compositionally biased region" description="Pro residues" evidence="1">
    <location>
        <begin position="628"/>
        <end position="638"/>
    </location>
</feature>
<feature type="region of interest" description="Disordered" evidence="1">
    <location>
        <begin position="862"/>
        <end position="1129"/>
    </location>
</feature>
<sequence>MPRARVLSFMSEWGGSSPHSHKKAPSASEQPSSPTKTTPARSFTTPIPTSASATQLDNYTRNSPVSNQQTREYRSDSRPSSRPVSMIQTYQPPVMEVSQDTLPELQRIFTFLNSHSNKLYQEGYFLKFHDTDGRGRPAADRSWQECFAQLVGTVLSLWDASELDQVGTQGDVLPTFINLTDAAITMEPAMKLGDGKLLDNILAVSTAASNKYLFHFNSFNSLTQWTAGIRLAMYEHTTLQEAYTGALIAGKGKTLNNIRVILQPTKVKYEDWARVRFGAGTPWRRCWCVITPPDEKEVAKLQKTHKKSYQKPPVLKGEMSFYDSKKITKKTKPIATVSEAYAAYALYPQSKPLIDQSTLVKIEGKITIHSSQPRVTDGFVFVMPEAHPAVSGFEIMLRFLFPVFDVFHLYGRPQKLVSDVLDSRGLMFAMPPDRRYGYLEMWDVVSLIHAQGSNSWGAREWRKQLKELTSTRMTSAPSRHQSQASSRRNTVGRASLPPSRNGGVKFDDEGSVRSQPSTRRTSPVRGDFDGSRRVDTAPPTTNTLPRHRRSVSETHGYRQYQADMPSRLAHGVNANEQFDTPPPPPEHKVLNGQGAPQQYHEPYDTGSDGEERGTPDERDLPDLGAAAPPAPPTGPVETPPAFAHGPGQLPPTRPYQPPNMVKPNAHMDPATLHQLADATQTTLPASVAAAGAAAAAAAWKTQESTRNDWKQSGEYGRRSGEYDRRMDGGNQWGDANNGGAPVNQSYHPGFSGSPSKRLPTIPASPYIEQSEPSPHASYFVPSAPPVPEHGQMQQFPAYPGEAERTSSDSGHIHRKPVPGRSSPSSREARDNFSSPASSSIGSLRHDVIDPEALDTLEFADTSLTRNQSMSSSNYDDDAASSSTTDYASTISEQSRTRRLPPRQERPRSGVLRTVGDPSLTKKPDLIVGDAHYDAQPKQQEIATDLPTVDFGPTYALNPGDVRRPGTAGTMTQAVHEASRSQEKLGDMSSDRKRESMVTGRTSPGFVGHFRASSNSPDLAQASEARTVAWQPGMGANHGTHSSREKLDAEDWVQQRANAASHPRASPVFGHNRNQSGLTPPTSRQVSGDWTNFQPTHQRTPTGESLPFRPPSRPVSRPLSRPQSRGAGNVLISEKPAQLSAREQQQVSRMTGTPLIDLSQNNKKDQRPASAGLVGYVSQREEQKLLAKQNMTTPAMQAEIDRRMRQQQQQMPMHVAQGSYSGTPSIMGMPQQNFSQPFFTPSPTLQQQQQTGYFPPQAPMQQGWVPQQPSPGQYGAGGFVQGQPQVHTPTQAYGASWDQQQAARSQGRAGPIWQVRGAKK</sequence>
<dbReference type="SUPFAM" id="SSF50729">
    <property type="entry name" value="PH domain-like"/>
    <property type="match status" value="1"/>
</dbReference>
<dbReference type="Proteomes" id="UP000504636">
    <property type="component" value="Unplaced"/>
</dbReference>
<feature type="compositionally biased region" description="Basic and acidic residues" evidence="1">
    <location>
        <begin position="526"/>
        <end position="535"/>
    </location>
</feature>
<feature type="compositionally biased region" description="Polar residues" evidence="1">
    <location>
        <begin position="470"/>
        <end position="489"/>
    </location>
</feature>
<feature type="compositionally biased region" description="Pro residues" evidence="1">
    <location>
        <begin position="648"/>
        <end position="657"/>
    </location>
</feature>